<evidence type="ECO:0000256" key="2">
    <source>
        <dbReference type="SAM" id="Phobius"/>
    </source>
</evidence>
<name>A0A1F6PF04_9BACT</name>
<keyword evidence="1" id="KW-0175">Coiled coil</keyword>
<dbReference type="AlphaFoldDB" id="A0A1F6PF04"/>
<feature type="transmembrane region" description="Helical" evidence="2">
    <location>
        <begin position="73"/>
        <end position="99"/>
    </location>
</feature>
<keyword evidence="2" id="KW-1133">Transmembrane helix</keyword>
<gene>
    <name evidence="3" type="ORF">A2538_04325</name>
</gene>
<keyword evidence="2" id="KW-0472">Membrane</keyword>
<dbReference type="STRING" id="1798709.A2538_04325"/>
<proteinExistence type="predicted"/>
<sequence length="204" mass="24445">MKESIKELLEKISNLNKQLSARYKELADKYGFSYSGRKIVFLQEFRKRNLKFKVPVWRYAIPINIRHLLSMPFIYVMIIPTVILDIFITIYQSVAFPLYHIPKVKRRDFIVYDRKFLDYLNIIQKVHCLYCTYVNGLFAYAVEIAGRTERYWCPIKAAHIPKFNHGWYNDFADYGNPEEWKEKFNDEKAFLNSSLDNKDEICKL</sequence>
<comment type="caution">
    <text evidence="3">The sequence shown here is derived from an EMBL/GenBank/DDBJ whole genome shotgun (WGS) entry which is preliminary data.</text>
</comment>
<accession>A0A1F6PF04</accession>
<organism evidence="3 4">
    <name type="scientific">Candidatus Magasanikbacteria bacterium RIFOXYD2_FULL_41_14</name>
    <dbReference type="NCBI Taxonomy" id="1798709"/>
    <lineage>
        <taxon>Bacteria</taxon>
        <taxon>Candidatus Magasanikiibacteriota</taxon>
    </lineage>
</organism>
<reference evidence="3 4" key="1">
    <citation type="journal article" date="2016" name="Nat. Commun.">
        <title>Thousands of microbial genomes shed light on interconnected biogeochemical processes in an aquifer system.</title>
        <authorList>
            <person name="Anantharaman K."/>
            <person name="Brown C.T."/>
            <person name="Hug L.A."/>
            <person name="Sharon I."/>
            <person name="Castelle C.J."/>
            <person name="Probst A.J."/>
            <person name="Thomas B.C."/>
            <person name="Singh A."/>
            <person name="Wilkins M.J."/>
            <person name="Karaoz U."/>
            <person name="Brodie E.L."/>
            <person name="Williams K.H."/>
            <person name="Hubbard S.S."/>
            <person name="Banfield J.F."/>
        </authorList>
    </citation>
    <scope>NUCLEOTIDE SEQUENCE [LARGE SCALE GENOMIC DNA]</scope>
</reference>
<evidence type="ECO:0000313" key="4">
    <source>
        <dbReference type="Proteomes" id="UP000178254"/>
    </source>
</evidence>
<evidence type="ECO:0000256" key="1">
    <source>
        <dbReference type="SAM" id="Coils"/>
    </source>
</evidence>
<evidence type="ECO:0000313" key="3">
    <source>
        <dbReference type="EMBL" id="OGH94630.1"/>
    </source>
</evidence>
<protein>
    <submittedName>
        <fullName evidence="3">Uncharacterized protein</fullName>
    </submittedName>
</protein>
<dbReference type="Proteomes" id="UP000178254">
    <property type="component" value="Unassembled WGS sequence"/>
</dbReference>
<dbReference type="EMBL" id="MFRE01000006">
    <property type="protein sequence ID" value="OGH94630.1"/>
    <property type="molecule type" value="Genomic_DNA"/>
</dbReference>
<feature type="coiled-coil region" evidence="1">
    <location>
        <begin position="2"/>
        <end position="29"/>
    </location>
</feature>
<keyword evidence="2" id="KW-0812">Transmembrane</keyword>